<dbReference type="Pfam" id="PF07690">
    <property type="entry name" value="MFS_1"/>
    <property type="match status" value="1"/>
</dbReference>
<evidence type="ECO:0000256" key="6">
    <source>
        <dbReference type="ARBA" id="ARBA00023136"/>
    </source>
</evidence>
<evidence type="ECO:0000256" key="4">
    <source>
        <dbReference type="ARBA" id="ARBA00022692"/>
    </source>
</evidence>
<evidence type="ECO:0000313" key="10">
    <source>
        <dbReference type="Proteomes" id="UP001652445"/>
    </source>
</evidence>
<proteinExistence type="predicted"/>
<comment type="subcellular location">
    <subcellularLocation>
        <location evidence="1">Cell membrane</location>
        <topology evidence="1">Multi-pass membrane protein</topology>
    </subcellularLocation>
</comment>
<feature type="transmembrane region" description="Helical" evidence="7">
    <location>
        <begin position="249"/>
        <end position="269"/>
    </location>
</feature>
<feature type="transmembrane region" description="Helical" evidence="7">
    <location>
        <begin position="46"/>
        <end position="66"/>
    </location>
</feature>
<evidence type="ECO:0000256" key="7">
    <source>
        <dbReference type="SAM" id="Phobius"/>
    </source>
</evidence>
<dbReference type="Proteomes" id="UP001652445">
    <property type="component" value="Unassembled WGS sequence"/>
</dbReference>
<dbReference type="Gene3D" id="1.20.1250.20">
    <property type="entry name" value="MFS general substrate transporter like domains"/>
    <property type="match status" value="2"/>
</dbReference>
<keyword evidence="4 7" id="KW-0812">Transmembrane</keyword>
<dbReference type="PROSITE" id="PS50850">
    <property type="entry name" value="MFS"/>
    <property type="match status" value="1"/>
</dbReference>
<evidence type="ECO:0000256" key="2">
    <source>
        <dbReference type="ARBA" id="ARBA00022448"/>
    </source>
</evidence>
<accession>A0ABT2UB35</accession>
<feature type="transmembrane region" description="Helical" evidence="7">
    <location>
        <begin position="309"/>
        <end position="328"/>
    </location>
</feature>
<comment type="caution">
    <text evidence="9">The sequence shown here is derived from an EMBL/GenBank/DDBJ whole genome shotgun (WGS) entry which is preliminary data.</text>
</comment>
<evidence type="ECO:0000313" key="9">
    <source>
        <dbReference type="EMBL" id="MCU6791797.1"/>
    </source>
</evidence>
<feature type="domain" description="Major facilitator superfamily (MFS) profile" evidence="8">
    <location>
        <begin position="8"/>
        <end position="393"/>
    </location>
</feature>
<feature type="transmembrane region" description="Helical" evidence="7">
    <location>
        <begin position="364"/>
        <end position="385"/>
    </location>
</feature>
<protein>
    <submittedName>
        <fullName evidence="9">MFS transporter</fullName>
    </submittedName>
</protein>
<reference evidence="9 10" key="1">
    <citation type="submission" date="2022-09" db="EMBL/GenBank/DDBJ databases">
        <authorList>
            <person name="Han X.L."/>
            <person name="Wang Q."/>
            <person name="Lu T."/>
        </authorList>
    </citation>
    <scope>NUCLEOTIDE SEQUENCE [LARGE SCALE GENOMIC DNA]</scope>
    <source>
        <strain evidence="9 10">WQ 127069</strain>
    </source>
</reference>
<feature type="transmembrane region" description="Helical" evidence="7">
    <location>
        <begin position="136"/>
        <end position="161"/>
    </location>
</feature>
<dbReference type="EMBL" id="JAOQIO010000015">
    <property type="protein sequence ID" value="MCU6791797.1"/>
    <property type="molecule type" value="Genomic_DNA"/>
</dbReference>
<feature type="transmembrane region" description="Helical" evidence="7">
    <location>
        <begin position="281"/>
        <end position="303"/>
    </location>
</feature>
<feature type="transmembrane region" description="Helical" evidence="7">
    <location>
        <begin position="167"/>
        <end position="185"/>
    </location>
</feature>
<organism evidence="9 10">
    <name type="scientific">Paenibacillus baimaensis</name>
    <dbReference type="NCBI Taxonomy" id="2982185"/>
    <lineage>
        <taxon>Bacteria</taxon>
        <taxon>Bacillati</taxon>
        <taxon>Bacillota</taxon>
        <taxon>Bacilli</taxon>
        <taxon>Bacillales</taxon>
        <taxon>Paenibacillaceae</taxon>
        <taxon>Paenibacillus</taxon>
    </lineage>
</organism>
<dbReference type="InterPro" id="IPR011701">
    <property type="entry name" value="MFS"/>
</dbReference>
<feature type="transmembrane region" description="Helical" evidence="7">
    <location>
        <begin position="12"/>
        <end position="34"/>
    </location>
</feature>
<dbReference type="RefSeq" id="WP_262683243.1">
    <property type="nucleotide sequence ID" value="NZ_JAOQIO010000015.1"/>
</dbReference>
<keyword evidence="2" id="KW-0813">Transport</keyword>
<keyword evidence="5 7" id="KW-1133">Transmembrane helix</keyword>
<keyword evidence="6 7" id="KW-0472">Membrane</keyword>
<dbReference type="InterPro" id="IPR001958">
    <property type="entry name" value="Tet-R_TetA/multi-R_MdtG-like"/>
</dbReference>
<dbReference type="SUPFAM" id="SSF103473">
    <property type="entry name" value="MFS general substrate transporter"/>
    <property type="match status" value="1"/>
</dbReference>
<feature type="transmembrane region" description="Helical" evidence="7">
    <location>
        <begin position="206"/>
        <end position="229"/>
    </location>
</feature>
<dbReference type="InterPro" id="IPR020846">
    <property type="entry name" value="MFS_dom"/>
</dbReference>
<gene>
    <name evidence="9" type="ORF">OB236_06590</name>
</gene>
<dbReference type="PANTHER" id="PTHR43414:SF6">
    <property type="entry name" value="MULTIDRUG RESISTANCE PROTEIN MDTG"/>
    <property type="match status" value="1"/>
</dbReference>
<evidence type="ECO:0000259" key="8">
    <source>
        <dbReference type="PROSITE" id="PS50850"/>
    </source>
</evidence>
<keyword evidence="3" id="KW-1003">Cell membrane</keyword>
<dbReference type="PANTHER" id="PTHR43414">
    <property type="entry name" value="MULTIDRUG RESISTANCE PROTEIN MDTG"/>
    <property type="match status" value="1"/>
</dbReference>
<evidence type="ECO:0000256" key="5">
    <source>
        <dbReference type="ARBA" id="ARBA00022989"/>
    </source>
</evidence>
<feature type="transmembrane region" description="Helical" evidence="7">
    <location>
        <begin position="103"/>
        <end position="124"/>
    </location>
</feature>
<feature type="transmembrane region" description="Helical" evidence="7">
    <location>
        <begin position="340"/>
        <end position="358"/>
    </location>
</feature>
<evidence type="ECO:0000256" key="3">
    <source>
        <dbReference type="ARBA" id="ARBA00022475"/>
    </source>
</evidence>
<feature type="transmembrane region" description="Helical" evidence="7">
    <location>
        <begin position="78"/>
        <end position="97"/>
    </location>
</feature>
<keyword evidence="10" id="KW-1185">Reference proteome</keyword>
<evidence type="ECO:0000256" key="1">
    <source>
        <dbReference type="ARBA" id="ARBA00004651"/>
    </source>
</evidence>
<dbReference type="PRINTS" id="PR01035">
    <property type="entry name" value="TCRTETA"/>
</dbReference>
<dbReference type="InterPro" id="IPR036259">
    <property type="entry name" value="MFS_trans_sf"/>
</dbReference>
<sequence>MNYPWKRNLYILWASVFFVSMAYSMIVPFMPIFLHDELGVEDHLETWAGTIFAISFFASAVTAPFWGALADKYGRKQTLLRSGFCLMILHFASFFVVNPYQLLVIRLLQGLFGGFVPSAIAMIATNTPEKNVGYALGIMTTASAAGSILGPLIGGLVSHWIGNRESFLFSGSAILVAFLIAWIWTREEKFERSSTRISVIHDLKSALANNRLVMVLGVVMMTSMSVMLLEPLLTIYVIQLGASNQSASLSAGIIFSSVGVAALIAAPRWGKLGTKVGYEKVLMIGLIGGGLGNIVQIMLHNLISFGILRFTYGLFFAAVYPSLNALIVKVTEPSFRGRAFSLNQSSMQVGMMIGPLLGGFLANLFSITTVFIINGLVMLVIAGIMKGNTLDTNRREKSVKETLKG</sequence>
<name>A0ABT2UB35_9BACL</name>